<accession>I4EDW7</accession>
<comment type="caution">
    <text evidence="1">The sequence shown here is derived from an EMBL/GenBank/DDBJ whole genome shotgun (WGS) entry which is preliminary data.</text>
</comment>
<evidence type="ECO:0000313" key="1">
    <source>
        <dbReference type="EMBL" id="CCF82879.1"/>
    </source>
</evidence>
<dbReference type="EMBL" id="CAGS01000073">
    <property type="protein sequence ID" value="CCF82879.1"/>
    <property type="molecule type" value="Genomic_DNA"/>
</dbReference>
<keyword evidence="2" id="KW-1185">Reference proteome</keyword>
<protein>
    <submittedName>
        <fullName evidence="1">Uncharacterized protein</fullName>
    </submittedName>
</protein>
<gene>
    <name evidence="1" type="ORF">NITHO_1640007</name>
</gene>
<dbReference type="Proteomes" id="UP000004221">
    <property type="component" value="Unassembled WGS sequence"/>
</dbReference>
<organism evidence="1 2">
    <name type="scientific">Nitrolancea hollandica Lb</name>
    <dbReference type="NCBI Taxonomy" id="1129897"/>
    <lineage>
        <taxon>Bacteria</taxon>
        <taxon>Pseudomonadati</taxon>
        <taxon>Thermomicrobiota</taxon>
        <taxon>Thermomicrobia</taxon>
        <taxon>Sphaerobacterales</taxon>
        <taxon>Sphaerobacterineae</taxon>
        <taxon>Sphaerobacteraceae</taxon>
        <taxon>Nitrolancea</taxon>
    </lineage>
</organism>
<name>I4EDW7_9BACT</name>
<evidence type="ECO:0000313" key="2">
    <source>
        <dbReference type="Proteomes" id="UP000004221"/>
    </source>
</evidence>
<dbReference type="AlphaFoldDB" id="I4EDW7"/>
<reference evidence="1 2" key="1">
    <citation type="journal article" date="2012" name="ISME J.">
        <title>Nitrification expanded: discovery, physiology and genomics of a nitrite-oxidizing bacterium from the phylum Chloroflexi.</title>
        <authorList>
            <person name="Sorokin D.Y."/>
            <person name="Lucker S."/>
            <person name="Vejmelkova D."/>
            <person name="Kostrikina N.A."/>
            <person name="Kleerebezem R."/>
            <person name="Rijpstra W.I."/>
            <person name="Damste J.S."/>
            <person name="Le Paslier D."/>
            <person name="Muyzer G."/>
            <person name="Wagner M."/>
            <person name="van Loosdrecht M.C."/>
            <person name="Daims H."/>
        </authorList>
    </citation>
    <scope>NUCLEOTIDE SEQUENCE [LARGE SCALE GENOMIC DNA]</scope>
    <source>
        <strain evidence="2">none</strain>
    </source>
</reference>
<sequence length="110" mass="11894">MLGRGSEYRVNSQARAAVSFVTLPGMALMPIMVRLFQGNQEESRLLARGGSIAETQPCACLLLNETTAHDHAKFTINPIEGLRLASGTDAGTAAIRRIPTDCPHWRLSST</sequence>
<proteinExistence type="predicted"/>